<organism evidence="1 2">
    <name type="scientific">Entomophthora muscae</name>
    <dbReference type="NCBI Taxonomy" id="34485"/>
    <lineage>
        <taxon>Eukaryota</taxon>
        <taxon>Fungi</taxon>
        <taxon>Fungi incertae sedis</taxon>
        <taxon>Zoopagomycota</taxon>
        <taxon>Entomophthoromycotina</taxon>
        <taxon>Entomophthoromycetes</taxon>
        <taxon>Entomophthorales</taxon>
        <taxon>Entomophthoraceae</taxon>
        <taxon>Entomophthora</taxon>
    </lineage>
</organism>
<gene>
    <name evidence="1" type="ORF">DSO57_1024425</name>
</gene>
<dbReference type="Proteomes" id="UP001165960">
    <property type="component" value="Unassembled WGS sequence"/>
</dbReference>
<keyword evidence="2" id="KW-1185">Reference proteome</keyword>
<name>A0ACC2TDF1_9FUNG</name>
<proteinExistence type="predicted"/>
<sequence length="368" mass="41175">MIKGGLVEAVGPILFLEGSPSKPSRGDYIVWLAPLQLLVILVVMKIFKTLVAYSVLGGIFAEHCLDNPSDPACLDFRLTDEQIAGDIETLCRDMPNMPGCSLKNTCIEYGSKYSDLCSPKSILADLCIDMPRMTGCRERYTMLCLGEKKGAQCREFDNSKYFSNTTNISQLVKGICTDMTMEGCETRSDSKTDMMKLYSNLCISMSEMSQCREFKSMCHDLGSDFPYCVGDSSSPPSMRMYFHFGLSDYVLFHEWVPRSPLTYAVTFIAIIAMGILYELLLTLRSQCEANWSPESVSAFNKYSSRQFRIDAARGGFQFVESTIAYLLMLVSMTFNVGLFFAVILGISIGTFLFSRFRVYGTTKRPCGC</sequence>
<protein>
    <submittedName>
        <fullName evidence="1">Uncharacterized protein</fullName>
    </submittedName>
</protein>
<evidence type="ECO:0000313" key="2">
    <source>
        <dbReference type="Proteomes" id="UP001165960"/>
    </source>
</evidence>
<reference evidence="1" key="1">
    <citation type="submission" date="2022-04" db="EMBL/GenBank/DDBJ databases">
        <title>Genome of the entomopathogenic fungus Entomophthora muscae.</title>
        <authorList>
            <person name="Elya C."/>
            <person name="Lovett B.R."/>
            <person name="Lee E."/>
            <person name="Macias A.M."/>
            <person name="Hajek A.E."/>
            <person name="De Bivort B.L."/>
            <person name="Kasson M.T."/>
            <person name="De Fine Licht H.H."/>
            <person name="Stajich J.E."/>
        </authorList>
    </citation>
    <scope>NUCLEOTIDE SEQUENCE</scope>
    <source>
        <strain evidence="1">Berkeley</strain>
    </source>
</reference>
<comment type="caution">
    <text evidence="1">The sequence shown here is derived from an EMBL/GenBank/DDBJ whole genome shotgun (WGS) entry which is preliminary data.</text>
</comment>
<accession>A0ACC2TDF1</accession>
<dbReference type="EMBL" id="QTSX02002972">
    <property type="protein sequence ID" value="KAJ9072709.1"/>
    <property type="molecule type" value="Genomic_DNA"/>
</dbReference>
<evidence type="ECO:0000313" key="1">
    <source>
        <dbReference type="EMBL" id="KAJ9072709.1"/>
    </source>
</evidence>